<dbReference type="HOGENOM" id="CLU_1365713_0_0_12"/>
<dbReference type="PATRIC" id="fig|999437.3.peg.1765"/>
<dbReference type="AlphaFoldDB" id="M2B0I2"/>
<comment type="caution">
    <text evidence="1">The sequence shown here is derived from an EMBL/GenBank/DDBJ whole genome shotgun (WGS) entry which is preliminary data.</text>
</comment>
<gene>
    <name evidence="1" type="ORF">HMPREF9733_01713</name>
</gene>
<dbReference type="RefSeq" id="WP_010696333.1">
    <property type="nucleotide sequence ID" value="NZ_KB442454.1"/>
</dbReference>
<proteinExistence type="predicted"/>
<protein>
    <submittedName>
        <fullName evidence="1">Uncharacterized protein</fullName>
    </submittedName>
</protein>
<organism evidence="1 2">
    <name type="scientific">Treponema denticola SP33</name>
    <dbReference type="NCBI Taxonomy" id="999437"/>
    <lineage>
        <taxon>Bacteria</taxon>
        <taxon>Pseudomonadati</taxon>
        <taxon>Spirochaetota</taxon>
        <taxon>Spirochaetia</taxon>
        <taxon>Spirochaetales</taxon>
        <taxon>Treponemataceae</taxon>
        <taxon>Treponema</taxon>
    </lineage>
</organism>
<dbReference type="EMBL" id="AGDZ01000026">
    <property type="protein sequence ID" value="EMB22890.1"/>
    <property type="molecule type" value="Genomic_DNA"/>
</dbReference>
<reference evidence="1 2" key="1">
    <citation type="submission" date="2012-01" db="EMBL/GenBank/DDBJ databases">
        <title>The Genome Sequence of Treponema denticola SP33.</title>
        <authorList>
            <consortium name="The Broad Institute Genome Sequencing Platform"/>
            <person name="Earl A."/>
            <person name="Ward D."/>
            <person name="Feldgarden M."/>
            <person name="Gevers D."/>
            <person name="Blanton J.M."/>
            <person name="Fenno C.J."/>
            <person name="Baranova O.V."/>
            <person name="Mathney J."/>
            <person name="Dewhirst F.E."/>
            <person name="Izard J."/>
            <person name="Young S.K."/>
            <person name="Zeng Q."/>
            <person name="Gargeya S."/>
            <person name="Fitzgerald M."/>
            <person name="Haas B."/>
            <person name="Abouelleil A."/>
            <person name="Alvarado L."/>
            <person name="Arachchi H.M."/>
            <person name="Berlin A."/>
            <person name="Chapman S.B."/>
            <person name="Gearin G."/>
            <person name="Goldberg J."/>
            <person name="Griggs A."/>
            <person name="Gujja S."/>
            <person name="Hansen M."/>
            <person name="Heiman D."/>
            <person name="Howarth C."/>
            <person name="Larimer J."/>
            <person name="Lui A."/>
            <person name="MacDonald P.J.P."/>
            <person name="McCowen C."/>
            <person name="Montmayeur A."/>
            <person name="Murphy C."/>
            <person name="Neiman D."/>
            <person name="Pearson M."/>
            <person name="Priest M."/>
            <person name="Roberts A."/>
            <person name="Saif S."/>
            <person name="Shea T."/>
            <person name="Sisk P."/>
            <person name="Stolte C."/>
            <person name="Sykes S."/>
            <person name="Wortman J."/>
            <person name="Nusbaum C."/>
            <person name="Birren B."/>
        </authorList>
    </citation>
    <scope>NUCLEOTIDE SEQUENCE [LARGE SCALE GENOMIC DNA]</scope>
    <source>
        <strain evidence="1 2">SP33</strain>
    </source>
</reference>
<name>M2B0I2_TREDN</name>
<dbReference type="Proteomes" id="UP000016183">
    <property type="component" value="Unassembled WGS sequence"/>
</dbReference>
<accession>M2B0I2</accession>
<sequence>MRRRVTFKDSLKKQNDIFYKIIGEQQVKALALAIGEHNIEYLKLDFYCVYAKVMEFEDKGLIKVDIARLWDEYAAKRLLADALPNMLASQTCICQAENGFEQVIERFRPFKSDNTKLHMVEFKKKSIDGTFHLGIINPIKKLKNFSAMDVNEPFRISFFTESTNSFKKPDQPVSAEEVGIVFVHERIVSQNPNLVQGETK</sequence>
<evidence type="ECO:0000313" key="1">
    <source>
        <dbReference type="EMBL" id="EMB22890.1"/>
    </source>
</evidence>
<evidence type="ECO:0000313" key="2">
    <source>
        <dbReference type="Proteomes" id="UP000016183"/>
    </source>
</evidence>